<comment type="caution">
    <text evidence="2">The sequence shown here is derived from an EMBL/GenBank/DDBJ whole genome shotgun (WGS) entry which is preliminary data.</text>
</comment>
<organism evidence="2 3">
    <name type="scientific">Nocardia flavorosea</name>
    <dbReference type="NCBI Taxonomy" id="53429"/>
    <lineage>
        <taxon>Bacteria</taxon>
        <taxon>Bacillati</taxon>
        <taxon>Actinomycetota</taxon>
        <taxon>Actinomycetes</taxon>
        <taxon>Mycobacteriales</taxon>
        <taxon>Nocardiaceae</taxon>
        <taxon>Nocardia</taxon>
    </lineage>
</organism>
<reference evidence="2 3" key="1">
    <citation type="submission" date="2020-04" db="EMBL/GenBank/DDBJ databases">
        <title>MicrobeNet Type strains.</title>
        <authorList>
            <person name="Nicholson A.C."/>
        </authorList>
    </citation>
    <scope>NUCLEOTIDE SEQUENCE [LARGE SCALE GENOMIC DNA]</scope>
    <source>
        <strain evidence="2 3">JCM 3332</strain>
    </source>
</reference>
<feature type="domain" description="DUF397" evidence="1">
    <location>
        <begin position="8"/>
        <end position="58"/>
    </location>
</feature>
<name>A0A846YHY3_9NOCA</name>
<accession>A0A846YHY3</accession>
<protein>
    <submittedName>
        <fullName evidence="2">DUF397 domain-containing protein</fullName>
    </submittedName>
</protein>
<keyword evidence="3" id="KW-1185">Reference proteome</keyword>
<evidence type="ECO:0000313" key="3">
    <source>
        <dbReference type="Proteomes" id="UP000570678"/>
    </source>
</evidence>
<dbReference type="Proteomes" id="UP000570678">
    <property type="component" value="Unassembled WGS sequence"/>
</dbReference>
<dbReference type="EMBL" id="JAAXOT010000010">
    <property type="protein sequence ID" value="NKY58513.1"/>
    <property type="molecule type" value="Genomic_DNA"/>
</dbReference>
<dbReference type="RefSeq" id="WP_084493327.1">
    <property type="nucleotide sequence ID" value="NZ_JAAXOT010000010.1"/>
</dbReference>
<dbReference type="Pfam" id="PF04149">
    <property type="entry name" value="DUF397"/>
    <property type="match status" value="1"/>
</dbReference>
<evidence type="ECO:0000313" key="2">
    <source>
        <dbReference type="EMBL" id="NKY58513.1"/>
    </source>
</evidence>
<dbReference type="AlphaFoldDB" id="A0A846YHY3"/>
<evidence type="ECO:0000259" key="1">
    <source>
        <dbReference type="Pfam" id="PF04149"/>
    </source>
</evidence>
<gene>
    <name evidence="2" type="ORF">HGA15_20685</name>
</gene>
<proteinExistence type="predicted"/>
<dbReference type="InterPro" id="IPR007278">
    <property type="entry name" value="DUF397"/>
</dbReference>
<sequence>MNYELPGAQWFKSSHSGTANECVEVAWLGDTNVGVRDSKHAAGPALVFRRTDWAAFTTWLGKGGATSA</sequence>